<protein>
    <recommendedName>
        <fullName evidence="2">FMR1-interacting protein 1 conserved domain-containing protein</fullName>
    </recommendedName>
</protein>
<evidence type="ECO:0000313" key="4">
    <source>
        <dbReference type="Proteomes" id="UP000290582"/>
    </source>
</evidence>
<dbReference type="OrthoDB" id="273070at2759"/>
<feature type="coiled-coil region" evidence="1">
    <location>
        <begin position="416"/>
        <end position="476"/>
    </location>
</feature>
<proteinExistence type="predicted"/>
<name>A0A449BYC7_PLAVN</name>
<feature type="domain" description="FMR1-interacting protein 1 conserved" evidence="2">
    <location>
        <begin position="413"/>
        <end position="460"/>
    </location>
</feature>
<evidence type="ECO:0000256" key="1">
    <source>
        <dbReference type="SAM" id="Coils"/>
    </source>
</evidence>
<dbReference type="Proteomes" id="UP000290582">
    <property type="component" value="Chromosome PVVCY_13"/>
</dbReference>
<organism evidence="3 4">
    <name type="scientific">Plasmodium vinckei vinckei</name>
    <dbReference type="NCBI Taxonomy" id="54757"/>
    <lineage>
        <taxon>Eukaryota</taxon>
        <taxon>Sar</taxon>
        <taxon>Alveolata</taxon>
        <taxon>Apicomplexa</taxon>
        <taxon>Aconoidasida</taxon>
        <taxon>Haemosporida</taxon>
        <taxon>Plasmodiidae</taxon>
        <taxon>Plasmodium</taxon>
        <taxon>Plasmodium (Vinckeia)</taxon>
    </lineage>
</organism>
<sequence>MNDEEVVNKHKNFFNNKFYNTNEKKNNVNHGKINGEKLNYTNKINRGQQFEGKNMNEYNYNAQRNKTISNSKYRDNQINGIPNEGQQLYNNNYLENYFTCYNNSDISKGSRNSNIENESPDFSYNKNNMNIKKRMSIYPPYKNNSYFNNKTGYVNKNILANAQNVSLNNNNNGYIQNNLKMDNNSNSGPIPPDYLMRRDLVNWNDNNMPDSHDTNKNKNKKISASYINKCAGNNYDNFREPHSNIINNFYVPNQSNNISTYKNNLINDETNYKLNVNNGLNIGNMNNNYFMNTNNYNSCGYPNSHNKNGHYNNTINYMGNKKKNQKAHTKKKNNNFLNNNISVKKDIKKSDNDLENKKSENKNESKIIYCKYCNIEVNEKELEEHNKLEHIKCPIDNCGEIYNIELFDIHLLSHEKNEKNENILESKEEIQKWIEERKKNYPTKKKIMEMKNNSNINSETKENNNKEKKITSLIEKLLVEKYSSAIGRNIYYQTQSQKKSIFVPILNKLIENNYKNVYESTYYSISDKNNQKNKKFNKRLQKNSMIDSLNIHKNAPLIYQLMKNDIYVYEQKLMQCIEFIVNNKFFDNTFDASQDIVEVENV</sequence>
<dbReference type="InterPro" id="IPR019496">
    <property type="entry name" value="NUFIP1_cons_dom"/>
</dbReference>
<dbReference type="Pfam" id="PF10453">
    <property type="entry name" value="NUFIP1"/>
    <property type="match status" value="1"/>
</dbReference>
<evidence type="ECO:0000313" key="3">
    <source>
        <dbReference type="EMBL" id="VEV58458.1"/>
    </source>
</evidence>
<dbReference type="RefSeq" id="XP_008622290.1">
    <property type="nucleotide sequence ID" value="XM_008624068.1"/>
</dbReference>
<dbReference type="GeneID" id="19958586"/>
<reference evidence="3 4" key="1">
    <citation type="submission" date="2019-01" db="EMBL/GenBank/DDBJ databases">
        <authorList>
            <person name="Ramaprasad A."/>
        </authorList>
    </citation>
    <scope>NUCLEOTIDE SEQUENCE [LARGE SCALE GENOMIC DNA]</scope>
</reference>
<dbReference type="EMBL" id="LR215069">
    <property type="protein sequence ID" value="VEV58458.1"/>
    <property type="molecule type" value="Genomic_DNA"/>
</dbReference>
<evidence type="ECO:0000259" key="2">
    <source>
        <dbReference type="Pfam" id="PF10453"/>
    </source>
</evidence>
<accession>A0A449BYC7</accession>
<keyword evidence="1" id="KW-0175">Coiled coil</keyword>
<dbReference type="VEuPathDB" id="PlasmoDB:PVVCY_1303950"/>
<dbReference type="KEGG" id="pvv:PVVCY_1303950"/>
<gene>
    <name evidence="3" type="ORF">PVVCY_1303950</name>
</gene>
<dbReference type="AlphaFoldDB" id="A0A449BYC7"/>